<gene>
    <name evidence="5" type="ORF">SO694_00017353</name>
</gene>
<comment type="caution">
    <text evidence="5">The sequence shown here is derived from an EMBL/GenBank/DDBJ whole genome shotgun (WGS) entry which is preliminary data.</text>
</comment>
<proteinExistence type="predicted"/>
<evidence type="ECO:0000313" key="6">
    <source>
        <dbReference type="Proteomes" id="UP001363151"/>
    </source>
</evidence>
<dbReference type="Proteomes" id="UP001363151">
    <property type="component" value="Unassembled WGS sequence"/>
</dbReference>
<sequence length="431" mass="45321">MDDRASSVTGAKAAEQYLAHHHAANDDDDDDLDAALVAAMLEADVRESAVPVTTGLQVMASPAELDRVEALFARLEAGDALAGGGAALPEERMRRVVHGGCLQKVGTEATFKREHAREVFVLNDALIVATRADGEKHGWWRGSGASSATDDDDDGTCPLLAKQCVPWADVLYVEDLRWDLAASHAKPCFEIGTTARSFRFLAADAADLDGWLRPGQDKRAKFPTSKAPFSAVFHSFRLIFGRAIISRNGRDDLDARDGDGFAPLHYAAYAGDARAVRSLVDAGADAGAAASPPPGATGDAADFAARAPLHAAACPAAALRALLEAGGADDAAAGGETALGAAAARGHARACEMLCRDLGRDPRTRPTTRGTPLHRAAANGDEATVAALLAAGARPNAVGRDGRTPSTRRAPTPRRRRPWSLARAPRARRRR</sequence>
<evidence type="ECO:0000256" key="3">
    <source>
        <dbReference type="PROSITE-ProRule" id="PRU00023"/>
    </source>
</evidence>
<evidence type="ECO:0000256" key="1">
    <source>
        <dbReference type="ARBA" id="ARBA00022737"/>
    </source>
</evidence>
<feature type="repeat" description="ANK" evidence="3">
    <location>
        <begin position="368"/>
        <end position="400"/>
    </location>
</feature>
<name>A0ABR1G2F9_AURAN</name>
<dbReference type="EMBL" id="JBBJCI010000142">
    <property type="protein sequence ID" value="KAK7242530.1"/>
    <property type="molecule type" value="Genomic_DNA"/>
</dbReference>
<dbReference type="InterPro" id="IPR050663">
    <property type="entry name" value="Ankyrin-SOCS_Box"/>
</dbReference>
<dbReference type="Pfam" id="PF00023">
    <property type="entry name" value="Ank"/>
    <property type="match status" value="1"/>
</dbReference>
<evidence type="ECO:0000313" key="5">
    <source>
        <dbReference type="EMBL" id="KAK7242530.1"/>
    </source>
</evidence>
<feature type="repeat" description="ANK" evidence="3">
    <location>
        <begin position="259"/>
        <end position="291"/>
    </location>
</feature>
<dbReference type="Pfam" id="PF12796">
    <property type="entry name" value="Ank_2"/>
    <property type="match status" value="1"/>
</dbReference>
<feature type="region of interest" description="Disordered" evidence="4">
    <location>
        <begin position="391"/>
        <end position="431"/>
    </location>
</feature>
<dbReference type="SUPFAM" id="SSF48403">
    <property type="entry name" value="Ankyrin repeat"/>
    <property type="match status" value="1"/>
</dbReference>
<keyword evidence="1" id="KW-0677">Repeat</keyword>
<protein>
    <submittedName>
        <fullName evidence="5">Uncharacterized protein</fullName>
    </submittedName>
</protein>
<accession>A0ABR1G2F9</accession>
<organism evidence="5 6">
    <name type="scientific">Aureococcus anophagefferens</name>
    <name type="common">Harmful bloom alga</name>
    <dbReference type="NCBI Taxonomy" id="44056"/>
    <lineage>
        <taxon>Eukaryota</taxon>
        <taxon>Sar</taxon>
        <taxon>Stramenopiles</taxon>
        <taxon>Ochrophyta</taxon>
        <taxon>Pelagophyceae</taxon>
        <taxon>Pelagomonadales</taxon>
        <taxon>Pelagomonadaceae</taxon>
        <taxon>Aureococcus</taxon>
    </lineage>
</organism>
<dbReference type="SMART" id="SM00248">
    <property type="entry name" value="ANK"/>
    <property type="match status" value="3"/>
</dbReference>
<dbReference type="SUPFAM" id="SSF50729">
    <property type="entry name" value="PH domain-like"/>
    <property type="match status" value="1"/>
</dbReference>
<dbReference type="PANTHER" id="PTHR24193:SF121">
    <property type="entry name" value="ADA2A-CONTAINING COMPLEX COMPONENT 3, ISOFORM D"/>
    <property type="match status" value="1"/>
</dbReference>
<reference evidence="5 6" key="1">
    <citation type="submission" date="2024-03" db="EMBL/GenBank/DDBJ databases">
        <title>Aureococcus anophagefferens CCMP1851 and Kratosvirus quantuckense: Draft genome of a second virus-susceptible host strain in the model system.</title>
        <authorList>
            <person name="Chase E."/>
            <person name="Truchon A.R."/>
            <person name="Schepens W."/>
            <person name="Wilhelm S.W."/>
        </authorList>
    </citation>
    <scope>NUCLEOTIDE SEQUENCE [LARGE SCALE GENOMIC DNA]</scope>
    <source>
        <strain evidence="5 6">CCMP1851</strain>
    </source>
</reference>
<dbReference type="PROSITE" id="PS50088">
    <property type="entry name" value="ANK_REPEAT"/>
    <property type="match status" value="2"/>
</dbReference>
<keyword evidence="2 3" id="KW-0040">ANK repeat</keyword>
<dbReference type="Gene3D" id="2.30.29.30">
    <property type="entry name" value="Pleckstrin-homology domain (PH domain)/Phosphotyrosine-binding domain (PTB)"/>
    <property type="match status" value="1"/>
</dbReference>
<evidence type="ECO:0000256" key="2">
    <source>
        <dbReference type="ARBA" id="ARBA00023043"/>
    </source>
</evidence>
<dbReference type="PANTHER" id="PTHR24193">
    <property type="entry name" value="ANKYRIN REPEAT PROTEIN"/>
    <property type="match status" value="1"/>
</dbReference>
<dbReference type="InterPro" id="IPR002110">
    <property type="entry name" value="Ankyrin_rpt"/>
</dbReference>
<dbReference type="InterPro" id="IPR036770">
    <property type="entry name" value="Ankyrin_rpt-contain_sf"/>
</dbReference>
<dbReference type="Gene3D" id="1.25.40.20">
    <property type="entry name" value="Ankyrin repeat-containing domain"/>
    <property type="match status" value="1"/>
</dbReference>
<dbReference type="InterPro" id="IPR011993">
    <property type="entry name" value="PH-like_dom_sf"/>
</dbReference>
<evidence type="ECO:0000256" key="4">
    <source>
        <dbReference type="SAM" id="MobiDB-lite"/>
    </source>
</evidence>
<keyword evidence="6" id="KW-1185">Reference proteome</keyword>
<dbReference type="PROSITE" id="PS50297">
    <property type="entry name" value="ANK_REP_REGION"/>
    <property type="match status" value="2"/>
</dbReference>